<gene>
    <name evidence="1" type="ORF">SAMN05216286_5004</name>
</gene>
<reference evidence="1 2" key="1">
    <citation type="submission" date="2016-10" db="EMBL/GenBank/DDBJ databases">
        <authorList>
            <person name="Varghese N."/>
            <person name="Submissions S."/>
        </authorList>
    </citation>
    <scope>NUCLEOTIDE SEQUENCE [LARGE SCALE GENOMIC DNA]</scope>
    <source>
        <strain evidence="1 2">CGMCC 1.7012</strain>
    </source>
</reference>
<sequence>MIFLLHFVAQVVVLHHDGALVLFFPVYTLNIAYTPLSNTSFAILAFPLLKREWP</sequence>
<dbReference type="AlphaFoldDB" id="A0AA94KSX5"/>
<comment type="caution">
    <text evidence="1">The sequence shown here is derived from an EMBL/GenBank/DDBJ whole genome shotgun (WGS) entry which is preliminary data.</text>
</comment>
<evidence type="ECO:0000313" key="1">
    <source>
        <dbReference type="EMBL" id="SFD28022.1"/>
    </source>
</evidence>
<dbReference type="EMBL" id="FOKO01000007">
    <property type="protein sequence ID" value="SFD28022.1"/>
    <property type="molecule type" value="Genomic_DNA"/>
</dbReference>
<proteinExistence type="predicted"/>
<name>A0AA94KSX5_9ENTR</name>
<dbReference type="Proteomes" id="UP000182314">
    <property type="component" value="Unassembled WGS sequence"/>
</dbReference>
<accession>A0AA94KSX5</accession>
<organism evidence="1 2">
    <name type="scientific">Kosakonia oryzae</name>
    <dbReference type="NCBI Taxonomy" id="497725"/>
    <lineage>
        <taxon>Bacteria</taxon>
        <taxon>Pseudomonadati</taxon>
        <taxon>Pseudomonadota</taxon>
        <taxon>Gammaproteobacteria</taxon>
        <taxon>Enterobacterales</taxon>
        <taxon>Enterobacteriaceae</taxon>
        <taxon>Kosakonia</taxon>
    </lineage>
</organism>
<evidence type="ECO:0000313" key="2">
    <source>
        <dbReference type="Proteomes" id="UP000182314"/>
    </source>
</evidence>
<protein>
    <submittedName>
        <fullName evidence="1">Uncharacterized protein</fullName>
    </submittedName>
</protein>